<dbReference type="AlphaFoldDB" id="A0A6G1I9Z9"/>
<proteinExistence type="predicted"/>
<name>A0A6G1I9Z9_9PEZI</name>
<gene>
    <name evidence="1" type="ORF">EJ06DRAFT_12351</name>
</gene>
<protein>
    <submittedName>
        <fullName evidence="1">Uncharacterized protein</fullName>
    </submittedName>
</protein>
<keyword evidence="2" id="KW-1185">Reference proteome</keyword>
<organism evidence="1 2">
    <name type="scientific">Trichodelitschia bisporula</name>
    <dbReference type="NCBI Taxonomy" id="703511"/>
    <lineage>
        <taxon>Eukaryota</taxon>
        <taxon>Fungi</taxon>
        <taxon>Dikarya</taxon>
        <taxon>Ascomycota</taxon>
        <taxon>Pezizomycotina</taxon>
        <taxon>Dothideomycetes</taxon>
        <taxon>Dothideomycetes incertae sedis</taxon>
        <taxon>Phaeotrichales</taxon>
        <taxon>Phaeotrichaceae</taxon>
        <taxon>Trichodelitschia</taxon>
    </lineage>
</organism>
<dbReference type="EMBL" id="ML996687">
    <property type="protein sequence ID" value="KAF2405102.1"/>
    <property type="molecule type" value="Genomic_DNA"/>
</dbReference>
<sequence>MGIAEWFRGCRPQAVVCVVLARHRHSPLVLANGMLASQSMGTSMAAFHHQLMACTSASPPGLLRWALGSVRQHASCARGCTEPAVVPVVATDGSGWVGCWRGDRELGIGRVIASWAVESHLAPVCVMPYSP</sequence>
<evidence type="ECO:0000313" key="2">
    <source>
        <dbReference type="Proteomes" id="UP000799640"/>
    </source>
</evidence>
<reference evidence="1" key="1">
    <citation type="journal article" date="2020" name="Stud. Mycol.">
        <title>101 Dothideomycetes genomes: a test case for predicting lifestyles and emergence of pathogens.</title>
        <authorList>
            <person name="Haridas S."/>
            <person name="Albert R."/>
            <person name="Binder M."/>
            <person name="Bloem J."/>
            <person name="Labutti K."/>
            <person name="Salamov A."/>
            <person name="Andreopoulos B."/>
            <person name="Baker S."/>
            <person name="Barry K."/>
            <person name="Bills G."/>
            <person name="Bluhm B."/>
            <person name="Cannon C."/>
            <person name="Castanera R."/>
            <person name="Culley D."/>
            <person name="Daum C."/>
            <person name="Ezra D."/>
            <person name="Gonzalez J."/>
            <person name="Henrissat B."/>
            <person name="Kuo A."/>
            <person name="Liang C."/>
            <person name="Lipzen A."/>
            <person name="Lutzoni F."/>
            <person name="Magnuson J."/>
            <person name="Mondo S."/>
            <person name="Nolan M."/>
            <person name="Ohm R."/>
            <person name="Pangilinan J."/>
            <person name="Park H.-J."/>
            <person name="Ramirez L."/>
            <person name="Alfaro M."/>
            <person name="Sun H."/>
            <person name="Tritt A."/>
            <person name="Yoshinaga Y."/>
            <person name="Zwiers L.-H."/>
            <person name="Turgeon B."/>
            <person name="Goodwin S."/>
            <person name="Spatafora J."/>
            <person name="Crous P."/>
            <person name="Grigoriev I."/>
        </authorList>
    </citation>
    <scope>NUCLEOTIDE SEQUENCE</scope>
    <source>
        <strain evidence="1">CBS 262.69</strain>
    </source>
</reference>
<evidence type="ECO:0000313" key="1">
    <source>
        <dbReference type="EMBL" id="KAF2405102.1"/>
    </source>
</evidence>
<dbReference type="Proteomes" id="UP000799640">
    <property type="component" value="Unassembled WGS sequence"/>
</dbReference>
<accession>A0A6G1I9Z9</accession>